<dbReference type="InterPro" id="IPR027417">
    <property type="entry name" value="P-loop_NTPase"/>
</dbReference>
<dbReference type="Proteomes" id="UP000023152">
    <property type="component" value="Unassembled WGS sequence"/>
</dbReference>
<protein>
    <submittedName>
        <fullName evidence="6">WD-40 repeat protein</fullName>
    </submittedName>
</protein>
<feature type="repeat" description="WD" evidence="3">
    <location>
        <begin position="1265"/>
        <end position="1306"/>
    </location>
</feature>
<feature type="repeat" description="WD" evidence="3">
    <location>
        <begin position="1524"/>
        <end position="1558"/>
    </location>
</feature>
<feature type="repeat" description="WD" evidence="3">
    <location>
        <begin position="1559"/>
        <end position="1593"/>
    </location>
</feature>
<evidence type="ECO:0000259" key="5">
    <source>
        <dbReference type="Pfam" id="PF05729"/>
    </source>
</evidence>
<sequence length="1783" mass="203443">MLLYTNMNILHGKKKIMSNCVLTDSMKCKGGMQDNNKNNRSDINEKDRTYAKEIKTLVRLFGDSINEEELRQKIEYHSGNIELVIKELVQQILIMNIYLYMHIKHKLEAEPKTNELEEKTEQVIYKNHFICFCITYFKQEQGNTMNEINNNNKSVQKEMEITEIGETKPGINLQGYCINENCLASKAKLPVWINIGFYNITFVSDKTSFSCPDCKKSTVNLIAKAMFYNSEHSICANGSIPVKDNNYQSLYTIKPGLSYKLTANKVRQHAKNIEDLRERSEHAMDSIEINNLVTELQKYEITVVKPPSLKGNERLLEKIQADYGGDFNQVFDIGRFTILCDNSTKLQTAVAVMKKAEQFNLIVSEDKDFFEKKSKTHHRFHNIRLYVPKHDVYIEMQATLKNFTTLEGYTVIENPNLSHLFYEHIRAWKPNNPLEEELKQASDETLTKINDVICEWIDAKEIKKIANRYKPHSEIRILKPPQLKGINEEEVNAKNDIPLKLIKFVYDQLCKFNPKEMKGQAVYVLSFEYFKKHIMGEMNPASCVDVISILKESRKQELEEDTTVLQALEMYIPLQANNYPYTDNDDKNNNSYDCHQHIIDFLEEEKKEKKSEQVAVLQGKSGSGKSLFCRHLEGVLWESYVNGLTTFIPICISLPKCYSELNEKQIISQALQMKQINKEIIDVICENISFVFILDGFDEIFDKYNRNKNNERYFYDRFNLCEWNAKIIVTCRSHVLNDEDIQHVLIGSKNITTTSMIYLWPFSKGQMNGYIDKFVKMNKKNKINDNLDWTVQKYEETLKHFPNLNKMMEEPFLLRMILTVLPSLMKQHPIGTKISKAQIYEAFNEQWIDIYVKNIVNKLSELRIQTNLKKIKAAFQQYCQDLAFEMFIQGNQVATENDYKENENDNISSKLDPIIEIETKHTDEKLEPKVNNTKISVEKTQDIWKQYFNGDSIAKYVLRKVSGNKYQFLHKSCQEYFAAQKIIFDIISWKPSAVNINNQQFQQQFEMHAQQFLINRKLLNEEMGIILFIANRIYDDNLLFVNLKSRLFRLIESSKTNSNVSIAAANAATILNMARVSMSHQNWDKINISHAILDYGFLEGTSFKGAVLDNVSFFRACLSYTNFTNASVNQVNFGEYGYLKGHSDCVTSVQFSPDGNRIVSGSEDNTIRLWDALSGKQIQCFEDHTGEVTSVQFSPDGKRIVSGSYDNTVRLWDVSSGQQIQCFEGHTDCVVSVQFSPSGDKIISGSFDNTIRLWDPLSGKQIQSLEGHTNIVTSVHFSHDGNQIVSGSDDQTIRLWSTSSGKQIQCFEGHNGNVTSVTFSPDCNRIVSGSSDKTIRLWDVSSGKQIQSIEGHSGHVLSVQFSPDGNRIVSGSFDKTIRLWDVSSGKQVQSFEGHSGHVLSVQFSPDGNKLVSGSYDETIRLWDVSLKIQTQSLEVHSRIVNSVQFSPDGSKIVSGSDDKTIRLWNASSGLQIQSLEGHSDCVTSAQFSPDGGKILSVSVDHSIRLWDVTSGKQIQFFDIESFFVRSFQFSPNGDRIVFGSFDGIIRLLDLSSGKQIQCFEGHTKGITSVNFSPDGGRIVSGSHDKIIHLWDISGKRIQSFEGHTNTITFVQFSHDSNRIVSGSDDKTIRLWDTSSGKQIQCFEGHTKDVTSVRFSPDRNRIVSSSKDKTIRLWDIQSGQQIQSIEGHSDHVTSVQFSPDGNRILSASGDSTIRLYSNSSNLIHFTSDDKKSVCSQNERISLWKCIWQGGVQRSGLSLRDSTWKDAKGLTLLQMSVVEQYGGTF</sequence>
<dbReference type="InterPro" id="IPR019775">
    <property type="entry name" value="WD40_repeat_CS"/>
</dbReference>
<evidence type="ECO:0000256" key="1">
    <source>
        <dbReference type="ARBA" id="ARBA00022574"/>
    </source>
</evidence>
<organism evidence="6 7">
    <name type="scientific">Reticulomyxa filosa</name>
    <dbReference type="NCBI Taxonomy" id="46433"/>
    <lineage>
        <taxon>Eukaryota</taxon>
        <taxon>Sar</taxon>
        <taxon>Rhizaria</taxon>
        <taxon>Retaria</taxon>
        <taxon>Foraminifera</taxon>
        <taxon>Monothalamids</taxon>
        <taxon>Reticulomyxidae</taxon>
        <taxon>Reticulomyxa</taxon>
    </lineage>
</organism>
<evidence type="ECO:0000256" key="4">
    <source>
        <dbReference type="SAM" id="Coils"/>
    </source>
</evidence>
<evidence type="ECO:0000313" key="6">
    <source>
        <dbReference type="EMBL" id="ETO32083.1"/>
    </source>
</evidence>
<dbReference type="SUPFAM" id="SSF141571">
    <property type="entry name" value="Pentapeptide repeat-like"/>
    <property type="match status" value="1"/>
</dbReference>
<dbReference type="Gene3D" id="2.160.20.80">
    <property type="entry name" value="E3 ubiquitin-protein ligase SopA"/>
    <property type="match status" value="1"/>
</dbReference>
<evidence type="ECO:0000256" key="2">
    <source>
        <dbReference type="ARBA" id="ARBA00022737"/>
    </source>
</evidence>
<dbReference type="SMART" id="SM00320">
    <property type="entry name" value="WD40"/>
    <property type="match status" value="14"/>
</dbReference>
<dbReference type="SUPFAM" id="SSF52540">
    <property type="entry name" value="P-loop containing nucleoside triphosphate hydrolases"/>
    <property type="match status" value="1"/>
</dbReference>
<dbReference type="Pfam" id="PF05729">
    <property type="entry name" value="NACHT"/>
    <property type="match status" value="1"/>
</dbReference>
<dbReference type="InterPro" id="IPR015943">
    <property type="entry name" value="WD40/YVTN_repeat-like_dom_sf"/>
</dbReference>
<dbReference type="CDD" id="cd00200">
    <property type="entry name" value="WD40"/>
    <property type="match status" value="3"/>
</dbReference>
<feature type="repeat" description="WD" evidence="3">
    <location>
        <begin position="1223"/>
        <end position="1264"/>
    </location>
</feature>
<feature type="repeat" description="WD" evidence="3">
    <location>
        <begin position="1684"/>
        <end position="1716"/>
    </location>
</feature>
<keyword evidence="1 3" id="KW-0853">WD repeat</keyword>
<accession>X6P1R7</accession>
<dbReference type="InterPro" id="IPR001680">
    <property type="entry name" value="WD40_rpt"/>
</dbReference>
<dbReference type="EMBL" id="ASPP01004499">
    <property type="protein sequence ID" value="ETO32083.1"/>
    <property type="molecule type" value="Genomic_DNA"/>
</dbReference>
<dbReference type="PROSITE" id="PS50294">
    <property type="entry name" value="WD_REPEATS_REGION"/>
    <property type="match status" value="13"/>
</dbReference>
<evidence type="ECO:0000256" key="3">
    <source>
        <dbReference type="PROSITE-ProRule" id="PRU00221"/>
    </source>
</evidence>
<dbReference type="InterPro" id="IPR050349">
    <property type="entry name" value="WD_LIS1/nudF_dynein_reg"/>
</dbReference>
<reference evidence="6 7" key="1">
    <citation type="journal article" date="2013" name="Curr. Biol.">
        <title>The Genome of the Foraminiferan Reticulomyxa filosa.</title>
        <authorList>
            <person name="Glockner G."/>
            <person name="Hulsmann N."/>
            <person name="Schleicher M."/>
            <person name="Noegel A.A."/>
            <person name="Eichinger L."/>
            <person name="Gallinger C."/>
            <person name="Pawlowski J."/>
            <person name="Sierra R."/>
            <person name="Euteneuer U."/>
            <person name="Pillet L."/>
            <person name="Moustafa A."/>
            <person name="Platzer M."/>
            <person name="Groth M."/>
            <person name="Szafranski K."/>
            <person name="Schliwa M."/>
        </authorList>
    </citation>
    <scope>NUCLEOTIDE SEQUENCE [LARGE SCALE GENOMIC DNA]</scope>
</reference>
<feature type="repeat" description="WD" evidence="3">
    <location>
        <begin position="1600"/>
        <end position="1641"/>
    </location>
</feature>
<comment type="caution">
    <text evidence="6">The sequence shown here is derived from an EMBL/GenBank/DDBJ whole genome shotgun (WGS) entry which is preliminary data.</text>
</comment>
<name>X6P1R7_RETFI</name>
<feature type="repeat" description="WD" evidence="3">
    <location>
        <begin position="1139"/>
        <end position="1180"/>
    </location>
</feature>
<proteinExistence type="predicted"/>
<dbReference type="Gene3D" id="3.40.50.300">
    <property type="entry name" value="P-loop containing nucleotide triphosphate hydrolases"/>
    <property type="match status" value="1"/>
</dbReference>
<feature type="repeat" description="WD" evidence="3">
    <location>
        <begin position="1391"/>
        <end position="1425"/>
    </location>
</feature>
<evidence type="ECO:0000313" key="7">
    <source>
        <dbReference type="Proteomes" id="UP000023152"/>
    </source>
</evidence>
<feature type="repeat" description="WD" evidence="3">
    <location>
        <begin position="1475"/>
        <end position="1516"/>
    </location>
</feature>
<dbReference type="InterPro" id="IPR036322">
    <property type="entry name" value="WD40_repeat_dom_sf"/>
</dbReference>
<feature type="repeat" description="WD" evidence="3">
    <location>
        <begin position="1433"/>
        <end position="1474"/>
    </location>
</feature>
<dbReference type="Pfam" id="PF00400">
    <property type="entry name" value="WD40"/>
    <property type="match status" value="14"/>
</dbReference>
<dbReference type="Gene3D" id="2.130.10.10">
    <property type="entry name" value="YVTN repeat-like/Quinoprotein amine dehydrogenase"/>
    <property type="match status" value="6"/>
</dbReference>
<feature type="repeat" description="WD" evidence="3">
    <location>
        <begin position="1181"/>
        <end position="1222"/>
    </location>
</feature>
<feature type="repeat" description="WD" evidence="3">
    <location>
        <begin position="1642"/>
        <end position="1683"/>
    </location>
</feature>
<dbReference type="PROSITE" id="PS50082">
    <property type="entry name" value="WD_REPEATS_2"/>
    <property type="match status" value="14"/>
</dbReference>
<feature type="domain" description="NACHT" evidence="5">
    <location>
        <begin position="614"/>
        <end position="772"/>
    </location>
</feature>
<feature type="repeat" description="WD" evidence="3">
    <location>
        <begin position="1307"/>
        <end position="1348"/>
    </location>
</feature>
<dbReference type="PRINTS" id="PR00320">
    <property type="entry name" value="GPROTEINBRPT"/>
</dbReference>
<keyword evidence="2" id="KW-0677">Repeat</keyword>
<gene>
    <name evidence="6" type="ORF">RFI_05036</name>
</gene>
<keyword evidence="7" id="KW-1185">Reference proteome</keyword>
<dbReference type="InterPro" id="IPR020472">
    <property type="entry name" value="WD40_PAC1"/>
</dbReference>
<dbReference type="InterPro" id="IPR007111">
    <property type="entry name" value="NACHT_NTPase"/>
</dbReference>
<dbReference type="SUPFAM" id="SSF50978">
    <property type="entry name" value="WD40 repeat-like"/>
    <property type="match status" value="2"/>
</dbReference>
<keyword evidence="4" id="KW-0175">Coiled coil</keyword>
<feature type="coiled-coil region" evidence="4">
    <location>
        <begin position="259"/>
        <end position="290"/>
    </location>
</feature>
<dbReference type="PANTHER" id="PTHR44129">
    <property type="entry name" value="WD REPEAT-CONTAINING PROTEIN POP1"/>
    <property type="match status" value="1"/>
</dbReference>
<dbReference type="PROSITE" id="PS00678">
    <property type="entry name" value="WD_REPEATS_1"/>
    <property type="match status" value="9"/>
</dbReference>
<feature type="repeat" description="WD" evidence="3">
    <location>
        <begin position="1349"/>
        <end position="1390"/>
    </location>
</feature>